<evidence type="ECO:0000256" key="3">
    <source>
        <dbReference type="ARBA" id="ARBA00023016"/>
    </source>
</evidence>
<dbReference type="SUPFAM" id="SSF54171">
    <property type="entry name" value="DNA-binding domain"/>
    <property type="match status" value="1"/>
</dbReference>
<keyword evidence="4" id="KW-0238">DNA-binding</keyword>
<protein>
    <recommendedName>
        <fullName evidence="10">AP2/ERF domain-containing protein</fullName>
    </recommendedName>
</protein>
<evidence type="ECO:0000313" key="12">
    <source>
        <dbReference type="Proteomes" id="UP000008022"/>
    </source>
</evidence>
<dbReference type="Gene3D" id="3.30.730.10">
    <property type="entry name" value="AP2/ERF domain"/>
    <property type="match status" value="1"/>
</dbReference>
<dbReference type="InterPro" id="IPR036955">
    <property type="entry name" value="AP2/ERF_dom_sf"/>
</dbReference>
<evidence type="ECO:0000256" key="9">
    <source>
        <dbReference type="SAM" id="MobiDB-lite"/>
    </source>
</evidence>
<dbReference type="InterPro" id="IPR016177">
    <property type="entry name" value="DNA-bd_dom_sf"/>
</dbReference>
<keyword evidence="6" id="KW-0804">Transcription</keyword>
<feature type="region of interest" description="Disordered" evidence="9">
    <location>
        <begin position="1"/>
        <end position="28"/>
    </location>
</feature>
<reference evidence="12" key="1">
    <citation type="submission" date="2013-06" db="EMBL/GenBank/DDBJ databases">
        <authorList>
            <person name="Zhao Q."/>
        </authorList>
    </citation>
    <scope>NUCLEOTIDE SEQUENCE</scope>
    <source>
        <strain evidence="12">cv. W1943</strain>
    </source>
</reference>
<sequence length="197" mass="20878">MNKDDEVVTKKGNKAGRRRPASRHRFRGVRQRPYGRWAAEIRDTVVQGTRIGTFDTAVEAALAYDATARWLYGSKAVTNFPTTTGDGDDGLPVAEPAVVVVAAPAFAGEEMDKQVAPAAATAAETVAADPGAGELGPVVLCHELEATNGWQYEAYGYGYSMGLELLENYAYAGDVQPLGLGGSTSNAAAANDCLWMF</sequence>
<dbReference type="PROSITE" id="PS51032">
    <property type="entry name" value="AP2_ERF"/>
    <property type="match status" value="1"/>
</dbReference>
<dbReference type="GO" id="GO:0003700">
    <property type="term" value="F:DNA-binding transcription factor activity"/>
    <property type="evidence" value="ECO:0007669"/>
    <property type="project" value="InterPro"/>
</dbReference>
<dbReference type="Proteomes" id="UP000008022">
    <property type="component" value="Unassembled WGS sequence"/>
</dbReference>
<dbReference type="PANTHER" id="PTHR31241">
    <property type="entry name" value="DEHYDRATION-RESPONSIVE ELEMENT-BINDING PROTEIN 2C"/>
    <property type="match status" value="1"/>
</dbReference>
<dbReference type="PRINTS" id="PR00367">
    <property type="entry name" value="ETHRSPELEMNT"/>
</dbReference>
<evidence type="ECO:0000256" key="8">
    <source>
        <dbReference type="ARBA" id="ARBA00024343"/>
    </source>
</evidence>
<evidence type="ECO:0000256" key="2">
    <source>
        <dbReference type="ARBA" id="ARBA00023015"/>
    </source>
</evidence>
<keyword evidence="3" id="KW-0346">Stress response</keyword>
<dbReference type="OMA" id="GWQYEAY"/>
<organism evidence="11 12">
    <name type="scientific">Oryza rufipogon</name>
    <name type="common">Brownbeard rice</name>
    <name type="synonym">Asian wild rice</name>
    <dbReference type="NCBI Taxonomy" id="4529"/>
    <lineage>
        <taxon>Eukaryota</taxon>
        <taxon>Viridiplantae</taxon>
        <taxon>Streptophyta</taxon>
        <taxon>Embryophyta</taxon>
        <taxon>Tracheophyta</taxon>
        <taxon>Spermatophyta</taxon>
        <taxon>Magnoliopsida</taxon>
        <taxon>Liliopsida</taxon>
        <taxon>Poales</taxon>
        <taxon>Poaceae</taxon>
        <taxon>BOP clade</taxon>
        <taxon>Oryzoideae</taxon>
        <taxon>Oryzeae</taxon>
        <taxon>Oryzinae</taxon>
        <taxon>Oryza</taxon>
    </lineage>
</organism>
<dbReference type="Pfam" id="PF00847">
    <property type="entry name" value="AP2"/>
    <property type="match status" value="1"/>
</dbReference>
<keyword evidence="12" id="KW-1185">Reference proteome</keyword>
<proteinExistence type="inferred from homology"/>
<evidence type="ECO:0000256" key="6">
    <source>
        <dbReference type="ARBA" id="ARBA00023163"/>
    </source>
</evidence>
<dbReference type="PANTHER" id="PTHR31241:SF62">
    <property type="entry name" value="DEHYDRATION-RESPONSIVE ELEMENT-BINDING PROTEIN 2D"/>
    <property type="match status" value="1"/>
</dbReference>
<name>A0A0E0RJP4_ORYRU</name>
<keyword evidence="5" id="KW-0010">Activator</keyword>
<reference evidence="11" key="2">
    <citation type="submission" date="2015-06" db="UniProtKB">
        <authorList>
            <consortium name="EnsemblPlants"/>
        </authorList>
    </citation>
    <scope>IDENTIFICATION</scope>
</reference>
<dbReference type="Gramene" id="ORUFI12G20110.1">
    <property type="protein sequence ID" value="ORUFI12G20110.1"/>
    <property type="gene ID" value="ORUFI12G20110"/>
</dbReference>
<dbReference type="CDD" id="cd00018">
    <property type="entry name" value="AP2"/>
    <property type="match status" value="1"/>
</dbReference>
<feature type="domain" description="AP2/ERF" evidence="10">
    <location>
        <begin position="25"/>
        <end position="81"/>
    </location>
</feature>
<dbReference type="GO" id="GO:0006950">
    <property type="term" value="P:response to stress"/>
    <property type="evidence" value="ECO:0007669"/>
    <property type="project" value="TreeGrafter"/>
</dbReference>
<dbReference type="AlphaFoldDB" id="A0A0E0RJP4"/>
<keyword evidence="2" id="KW-0805">Transcription regulation</keyword>
<dbReference type="EnsemblPlants" id="ORUFI12G20110.1">
    <property type="protein sequence ID" value="ORUFI12G20110.1"/>
    <property type="gene ID" value="ORUFI12G20110"/>
</dbReference>
<evidence type="ECO:0000259" key="10">
    <source>
        <dbReference type="PROSITE" id="PS51032"/>
    </source>
</evidence>
<dbReference type="SMART" id="SM00380">
    <property type="entry name" value="AP2"/>
    <property type="match status" value="1"/>
</dbReference>
<comment type="subcellular location">
    <subcellularLocation>
        <location evidence="1">Nucleus</location>
    </subcellularLocation>
</comment>
<dbReference type="GO" id="GO:0000976">
    <property type="term" value="F:transcription cis-regulatory region binding"/>
    <property type="evidence" value="ECO:0007669"/>
    <property type="project" value="TreeGrafter"/>
</dbReference>
<dbReference type="STRING" id="4529.A0A0E0RJP4"/>
<evidence type="ECO:0000256" key="5">
    <source>
        <dbReference type="ARBA" id="ARBA00023159"/>
    </source>
</evidence>
<evidence type="ECO:0000256" key="4">
    <source>
        <dbReference type="ARBA" id="ARBA00023125"/>
    </source>
</evidence>
<evidence type="ECO:0000256" key="1">
    <source>
        <dbReference type="ARBA" id="ARBA00004123"/>
    </source>
</evidence>
<dbReference type="InterPro" id="IPR001471">
    <property type="entry name" value="AP2/ERF_dom"/>
</dbReference>
<dbReference type="GO" id="GO:0005634">
    <property type="term" value="C:nucleus"/>
    <property type="evidence" value="ECO:0007669"/>
    <property type="project" value="UniProtKB-SubCell"/>
</dbReference>
<keyword evidence="7" id="KW-0539">Nucleus</keyword>
<accession>A0A0E0RJP4</accession>
<feature type="compositionally biased region" description="Basic residues" evidence="9">
    <location>
        <begin position="11"/>
        <end position="28"/>
    </location>
</feature>
<dbReference type="HOGENOM" id="CLU_1211443_0_0_1"/>
<dbReference type="GO" id="GO:0045893">
    <property type="term" value="P:positive regulation of DNA-templated transcription"/>
    <property type="evidence" value="ECO:0007669"/>
    <property type="project" value="TreeGrafter"/>
</dbReference>
<evidence type="ECO:0000313" key="11">
    <source>
        <dbReference type="EnsemblPlants" id="ORUFI12G20110.1"/>
    </source>
</evidence>
<evidence type="ECO:0000256" key="7">
    <source>
        <dbReference type="ARBA" id="ARBA00023242"/>
    </source>
</evidence>
<comment type="similarity">
    <text evidence="8">Belongs to the AP2/ERF transcription factor family. ERF subfamily.</text>
</comment>